<organism evidence="6 7">
    <name type="scientific">Raineyella antarctica</name>
    <dbReference type="NCBI Taxonomy" id="1577474"/>
    <lineage>
        <taxon>Bacteria</taxon>
        <taxon>Bacillati</taxon>
        <taxon>Actinomycetota</taxon>
        <taxon>Actinomycetes</taxon>
        <taxon>Propionibacteriales</taxon>
        <taxon>Propionibacteriaceae</taxon>
        <taxon>Raineyella</taxon>
    </lineage>
</organism>
<feature type="region of interest" description="Disordered" evidence="4">
    <location>
        <begin position="1"/>
        <end position="22"/>
    </location>
</feature>
<dbReference type="Pfam" id="PF00106">
    <property type="entry name" value="adh_short"/>
    <property type="match status" value="1"/>
</dbReference>
<dbReference type="SMART" id="SM00822">
    <property type="entry name" value="PKS_KR"/>
    <property type="match status" value="1"/>
</dbReference>
<dbReference type="InterPro" id="IPR057326">
    <property type="entry name" value="KR_dom"/>
</dbReference>
<name>A0A1G6GFS8_9ACTN</name>
<dbReference type="GO" id="GO:0016491">
    <property type="term" value="F:oxidoreductase activity"/>
    <property type="evidence" value="ECO:0007669"/>
    <property type="project" value="UniProtKB-KW"/>
</dbReference>
<dbReference type="Gene3D" id="3.40.50.720">
    <property type="entry name" value="NAD(P)-binding Rossmann-like Domain"/>
    <property type="match status" value="1"/>
</dbReference>
<dbReference type="RefSeq" id="WP_092606883.1">
    <property type="nucleotide sequence ID" value="NZ_FMYF01000002.1"/>
</dbReference>
<dbReference type="PANTHER" id="PTHR43639:SF1">
    <property type="entry name" value="SHORT-CHAIN DEHYDROGENASE_REDUCTASE FAMILY PROTEIN"/>
    <property type="match status" value="1"/>
</dbReference>
<dbReference type="AlphaFoldDB" id="A0A1G6GFS8"/>
<evidence type="ECO:0000256" key="1">
    <source>
        <dbReference type="ARBA" id="ARBA00006484"/>
    </source>
</evidence>
<dbReference type="Proteomes" id="UP000199086">
    <property type="component" value="Unassembled WGS sequence"/>
</dbReference>
<feature type="domain" description="Ketoreductase" evidence="5">
    <location>
        <begin position="40"/>
        <end position="222"/>
    </location>
</feature>
<evidence type="ECO:0000259" key="5">
    <source>
        <dbReference type="SMART" id="SM00822"/>
    </source>
</evidence>
<reference evidence="6 7" key="1">
    <citation type="submission" date="2016-06" db="EMBL/GenBank/DDBJ databases">
        <authorList>
            <person name="Olsen C.W."/>
            <person name="Carey S."/>
            <person name="Hinshaw L."/>
            <person name="Karasin A.I."/>
        </authorList>
    </citation>
    <scope>NUCLEOTIDE SEQUENCE [LARGE SCALE GENOMIC DNA]</scope>
    <source>
        <strain evidence="6 7">LZ-22</strain>
    </source>
</reference>
<protein>
    <submittedName>
        <fullName evidence="6">3-oxoacyl-[acyl-carrier protein] reductase</fullName>
    </submittedName>
</protein>
<dbReference type="PANTHER" id="PTHR43639">
    <property type="entry name" value="OXIDOREDUCTASE, SHORT-CHAIN DEHYDROGENASE/REDUCTASE FAMILY (AFU_ORTHOLOGUE AFUA_5G02870)"/>
    <property type="match status" value="1"/>
</dbReference>
<evidence type="ECO:0000313" key="7">
    <source>
        <dbReference type="Proteomes" id="UP000199086"/>
    </source>
</evidence>
<evidence type="ECO:0000256" key="4">
    <source>
        <dbReference type="SAM" id="MobiDB-lite"/>
    </source>
</evidence>
<evidence type="ECO:0000313" key="6">
    <source>
        <dbReference type="EMBL" id="SDB80615.1"/>
    </source>
</evidence>
<dbReference type="InterPro" id="IPR002347">
    <property type="entry name" value="SDR_fam"/>
</dbReference>
<dbReference type="PRINTS" id="PR00080">
    <property type="entry name" value="SDRFAMILY"/>
</dbReference>
<dbReference type="PRINTS" id="PR00081">
    <property type="entry name" value="GDHRDH"/>
</dbReference>
<keyword evidence="7" id="KW-1185">Reference proteome</keyword>
<gene>
    <name evidence="6" type="ORF">GA0111570_102406</name>
</gene>
<dbReference type="EMBL" id="FMYF01000002">
    <property type="protein sequence ID" value="SDB80615.1"/>
    <property type="molecule type" value="Genomic_DNA"/>
</dbReference>
<proteinExistence type="inferred from homology"/>
<keyword evidence="2" id="KW-0560">Oxidoreductase</keyword>
<evidence type="ECO:0000256" key="3">
    <source>
        <dbReference type="RuleBase" id="RU000363"/>
    </source>
</evidence>
<comment type="similarity">
    <text evidence="1 3">Belongs to the short-chain dehydrogenases/reductases (SDR) family.</text>
</comment>
<sequence>MSDAVTENQQTENQQAATEQAISDQAAATNAAAAPVPACQVVLISGGSRGLGLALVRMVLDAGAKVATFARTITPELEQLAAQFPDRTYVASVDITDVDAVNGFVKDAAAKLGRIDGMINNAAVGQDSMHMQTSPADIARIIETNLTAPLVLTRAVLRNMIRRNGRGRIVMITTVGAQRGYAGLTTYAATKGGLDAAMRTLAREMHGRVLVNSIAPGFFASEMSSVLGSEQLGAITRRTPSGRLVEPENIVPIARLLMFEDTNLNGQVITVDGGSSI</sequence>
<accession>A0A1G6GFS8</accession>
<dbReference type="SUPFAM" id="SSF51735">
    <property type="entry name" value="NAD(P)-binding Rossmann-fold domains"/>
    <property type="match status" value="1"/>
</dbReference>
<dbReference type="InterPro" id="IPR036291">
    <property type="entry name" value="NAD(P)-bd_dom_sf"/>
</dbReference>
<evidence type="ECO:0000256" key="2">
    <source>
        <dbReference type="ARBA" id="ARBA00023002"/>
    </source>
</evidence>
<dbReference type="OrthoDB" id="286404at2"/>
<dbReference type="STRING" id="1577474.GA0111570_102406"/>